<protein>
    <submittedName>
        <fullName evidence="1">Uncharacterized protein</fullName>
    </submittedName>
</protein>
<organism evidence="1 2">
    <name type="scientific">Saliniradius amylolyticus</name>
    <dbReference type="NCBI Taxonomy" id="2183582"/>
    <lineage>
        <taxon>Bacteria</taxon>
        <taxon>Pseudomonadati</taxon>
        <taxon>Pseudomonadota</taxon>
        <taxon>Gammaproteobacteria</taxon>
        <taxon>Alteromonadales</taxon>
        <taxon>Alteromonadaceae</taxon>
        <taxon>Saliniradius</taxon>
    </lineage>
</organism>
<dbReference type="SUPFAM" id="SSF50998">
    <property type="entry name" value="Quinoprotein alcohol dehydrogenase-like"/>
    <property type="match status" value="1"/>
</dbReference>
<reference evidence="1 2" key="1">
    <citation type="submission" date="2018-05" db="EMBL/GenBank/DDBJ databases">
        <title>Salinimonas sp. HMF8227 Genome sequencing and assembly.</title>
        <authorList>
            <person name="Kang H."/>
            <person name="Kang J."/>
            <person name="Cha I."/>
            <person name="Kim H."/>
            <person name="Joh K."/>
        </authorList>
    </citation>
    <scope>NUCLEOTIDE SEQUENCE [LARGE SCALE GENOMIC DNA]</scope>
    <source>
        <strain evidence="1 2">HMF8227</strain>
    </source>
</reference>
<name>A0A2S2DZ38_9ALTE</name>
<sequence length="356" mass="39475">MSKFFSGILLIVISVSAYGASLSHEKKDQILSSYLMEEGGFSVLARENGKGLLKKFNKEGEVIHERYLPWVPTHSSSNDLSEYVLVASLNRNGHSGVDEALLIAVDGRERRFTNVQNIKKIPGKGGVVIMTAHNTDKTQLTFINSKGLTVKEVILERLSGRKQFISVSPEMERMSFNGYFPDCCSVSVTELMHGDNFEQSISYRFDGLPIYQHLQVGNGVSVINVDKKLLAFGSNEKYWSFSEFPVYSVTLSDNGQYLLVTSDIPNRYAVLKPNGEVVLSSVNNRVLSKIKGVPYAINGNKLVYRNEHNGGKTFLSLVNGKVVGSHSVAKGKLLRFDGEYGLVVADGKLIRKRLIK</sequence>
<evidence type="ECO:0000313" key="1">
    <source>
        <dbReference type="EMBL" id="AWL10613.1"/>
    </source>
</evidence>
<dbReference type="EMBL" id="CP029347">
    <property type="protein sequence ID" value="AWL10613.1"/>
    <property type="molecule type" value="Genomic_DNA"/>
</dbReference>
<dbReference type="RefSeq" id="WP_109338312.1">
    <property type="nucleotide sequence ID" value="NZ_CP029347.1"/>
</dbReference>
<dbReference type="KEGG" id="salh:HMF8227_00105"/>
<accession>A0A2S2DZ38</accession>
<keyword evidence="2" id="KW-1185">Reference proteome</keyword>
<dbReference type="AlphaFoldDB" id="A0A2S2DZ38"/>
<evidence type="ECO:0000313" key="2">
    <source>
        <dbReference type="Proteomes" id="UP000245728"/>
    </source>
</evidence>
<dbReference type="Proteomes" id="UP000245728">
    <property type="component" value="Chromosome"/>
</dbReference>
<dbReference type="InterPro" id="IPR011047">
    <property type="entry name" value="Quinoprotein_ADH-like_sf"/>
</dbReference>
<proteinExistence type="predicted"/>
<gene>
    <name evidence="1" type="ORF">HMF8227_00105</name>
</gene>